<feature type="site" description="Important for tRNA non-discrimination" evidence="9">
    <location>
        <position position="80"/>
    </location>
</feature>
<dbReference type="InterPro" id="IPR045864">
    <property type="entry name" value="aa-tRNA-synth_II/BPL/LPL"/>
</dbReference>
<comment type="catalytic activity">
    <reaction evidence="9">
        <text>tRNA(Asx) + L-aspartate + ATP = L-aspartyl-tRNA(Asx) + AMP + diphosphate</text>
        <dbReference type="Rhea" id="RHEA:18349"/>
        <dbReference type="Rhea" id="RHEA-COMP:9710"/>
        <dbReference type="Rhea" id="RHEA-COMP:9711"/>
        <dbReference type="ChEBI" id="CHEBI:29991"/>
        <dbReference type="ChEBI" id="CHEBI:30616"/>
        <dbReference type="ChEBI" id="CHEBI:33019"/>
        <dbReference type="ChEBI" id="CHEBI:78442"/>
        <dbReference type="ChEBI" id="CHEBI:78516"/>
        <dbReference type="ChEBI" id="CHEBI:456215"/>
        <dbReference type="EC" id="6.1.1.23"/>
    </reaction>
</comment>
<keyword evidence="5 9" id="KW-0547">Nucleotide-binding</keyword>
<dbReference type="OrthoDB" id="9802326at2"/>
<gene>
    <name evidence="9" type="primary">aspS</name>
    <name evidence="11" type="ORF">SAMN05421541_102535</name>
</gene>
<comment type="similarity">
    <text evidence="2 9">Belongs to the class-II aminoacyl-tRNA synthetase family. Type 2 subfamily.</text>
</comment>
<dbReference type="EMBL" id="FONV01000002">
    <property type="protein sequence ID" value="SFE59740.1"/>
    <property type="molecule type" value="Genomic_DNA"/>
</dbReference>
<comment type="subcellular location">
    <subcellularLocation>
        <location evidence="1 9">Cytoplasm</location>
    </subcellularLocation>
</comment>
<dbReference type="PANTHER" id="PTHR43450">
    <property type="entry name" value="ASPARTYL-TRNA SYNTHETASE"/>
    <property type="match status" value="1"/>
</dbReference>
<evidence type="ECO:0000259" key="10">
    <source>
        <dbReference type="PROSITE" id="PS50862"/>
    </source>
</evidence>
<dbReference type="AlphaFoldDB" id="A0A1I2BWM6"/>
<proteinExistence type="inferred from homology"/>
<dbReference type="SUPFAM" id="SSF50249">
    <property type="entry name" value="Nucleic acid-binding proteins"/>
    <property type="match status" value="1"/>
</dbReference>
<comment type="function">
    <text evidence="9">Aspartyl-tRNA synthetase with relaxed tRNA specificity since it is able to aspartylate not only its cognate tRNA(Asp) but also tRNA(Asn). Reaction proceeds in two steps: L-aspartate is first activated by ATP to form Asp-AMP and then transferred to the acceptor end of tRNA(Asp/Asn).</text>
</comment>
<feature type="domain" description="Aminoacyl-transfer RNA synthetases class-II family profile" evidence="10">
    <location>
        <begin position="143"/>
        <end position="417"/>
    </location>
</feature>
<feature type="binding site" evidence="9">
    <location>
        <position position="166"/>
    </location>
    <ligand>
        <name>L-aspartate</name>
        <dbReference type="ChEBI" id="CHEBI:29991"/>
    </ligand>
</feature>
<evidence type="ECO:0000256" key="4">
    <source>
        <dbReference type="ARBA" id="ARBA00022598"/>
    </source>
</evidence>
<evidence type="ECO:0000256" key="1">
    <source>
        <dbReference type="ARBA" id="ARBA00004496"/>
    </source>
</evidence>
<dbReference type="PANTHER" id="PTHR43450:SF1">
    <property type="entry name" value="ASPARTATE--TRNA LIGASE, CYTOPLASMIC"/>
    <property type="match status" value="1"/>
</dbReference>
<dbReference type="GO" id="GO:0050560">
    <property type="term" value="F:aspartate-tRNA(Asn) ligase activity"/>
    <property type="evidence" value="ECO:0007669"/>
    <property type="project" value="UniProtKB-EC"/>
</dbReference>
<dbReference type="InterPro" id="IPR004364">
    <property type="entry name" value="Aa-tRNA-synt_II"/>
</dbReference>
<accession>A0A1I2BWM6</accession>
<comment type="subunit">
    <text evidence="9">Homodimer.</text>
</comment>
<dbReference type="PRINTS" id="PR01042">
    <property type="entry name" value="TRNASYNTHASP"/>
</dbReference>
<dbReference type="HAMAP" id="MF_02075">
    <property type="entry name" value="Asp_tRNA_synth_type2"/>
    <property type="match status" value="1"/>
</dbReference>
<dbReference type="SUPFAM" id="SSF55681">
    <property type="entry name" value="Class II aaRS and biotin synthetases"/>
    <property type="match status" value="1"/>
</dbReference>
<dbReference type="RefSeq" id="WP_093610865.1">
    <property type="nucleotide sequence ID" value="NZ_BOMT01000019.1"/>
</dbReference>
<evidence type="ECO:0000313" key="12">
    <source>
        <dbReference type="Proteomes" id="UP000199645"/>
    </source>
</evidence>
<feature type="binding site" evidence="9">
    <location>
        <position position="347"/>
    </location>
    <ligand>
        <name>L-aspartate</name>
        <dbReference type="ChEBI" id="CHEBI:29991"/>
    </ligand>
</feature>
<dbReference type="STRING" id="35752.SAMN05421541_102535"/>
<dbReference type="GO" id="GO:0005524">
    <property type="term" value="F:ATP binding"/>
    <property type="evidence" value="ECO:0007669"/>
    <property type="project" value="UniProtKB-UniRule"/>
</dbReference>
<dbReference type="PROSITE" id="PS50862">
    <property type="entry name" value="AA_TRNA_LIGASE_II"/>
    <property type="match status" value="1"/>
</dbReference>
<sequence>MQRILSTELATQEIGREVTIAGWIHRRRLLKSVAFLIVRDAAGFSQVVVTEPAVREQLEQLTEESVVEVTAVVTANEQAPNGVELTGPAIRELSRVAVPLPFEMHRPALNAGLAAQLDHAALALRHPSRAASLRIAAAATKGFREALEAQRFVEIHTPKIVESATESGANVFKLDYFGRPGYLAQSPQFYKQLMVGVFERVYEVGPVFRAEPSDTARHLAQYTSLDAEMGFVTDHRDVMAALTRTLAGMLGEIGGETRIDGEIPAVHFSEALRIAGAPADEPDLAPAHERALGEWALREHGSEFLYVTGYPMRKRPFYTHPDPADPTWSNGFDLLFRGLEIVTGGQRLHRYVDYVAALEKQGEPLGPYAGYLDAFRYGMPPHGGWAIGLERFVARLTGIANVRETTAFPRDLNRIAP</sequence>
<dbReference type="Proteomes" id="UP000199645">
    <property type="component" value="Unassembled WGS sequence"/>
</dbReference>
<dbReference type="InterPro" id="IPR006195">
    <property type="entry name" value="aa-tRNA-synth_II"/>
</dbReference>
<protein>
    <recommendedName>
        <fullName evidence="9">Aspartate--tRNA(Asp/Asn) ligase</fullName>
        <ecNumber evidence="9">6.1.1.23</ecNumber>
    </recommendedName>
    <alternativeName>
        <fullName evidence="9">Aspartyl-tRNA synthetase</fullName>
        <shortName evidence="9">AspRS</shortName>
    </alternativeName>
    <alternativeName>
        <fullName evidence="9">Non-discriminating aspartyl-tRNA synthetase</fullName>
        <shortName evidence="9">ND-AspRS</shortName>
    </alternativeName>
</protein>
<dbReference type="Pfam" id="PF00152">
    <property type="entry name" value="tRNA-synt_2"/>
    <property type="match status" value="1"/>
</dbReference>
<evidence type="ECO:0000256" key="8">
    <source>
        <dbReference type="ARBA" id="ARBA00023146"/>
    </source>
</evidence>
<feature type="binding site" evidence="9">
    <location>
        <position position="343"/>
    </location>
    <ligand>
        <name>L-aspartate</name>
        <dbReference type="ChEBI" id="CHEBI:29991"/>
    </ligand>
</feature>
<dbReference type="InterPro" id="IPR004523">
    <property type="entry name" value="Asp-tRNA_synthase_2"/>
</dbReference>
<dbReference type="Gene3D" id="2.40.50.140">
    <property type="entry name" value="Nucleic acid-binding proteins"/>
    <property type="match status" value="1"/>
</dbReference>
<dbReference type="EC" id="6.1.1.23" evidence="9"/>
<dbReference type="GO" id="GO:0005829">
    <property type="term" value="C:cytosol"/>
    <property type="evidence" value="ECO:0007669"/>
    <property type="project" value="TreeGrafter"/>
</dbReference>
<dbReference type="InterPro" id="IPR004365">
    <property type="entry name" value="NA-bd_OB_tRNA"/>
</dbReference>
<dbReference type="Gene3D" id="3.30.930.10">
    <property type="entry name" value="Bira Bifunctional Protein, Domain 2"/>
    <property type="match status" value="1"/>
</dbReference>
<dbReference type="InterPro" id="IPR002312">
    <property type="entry name" value="Asp/Asn-tRNA-synth_IIb"/>
</dbReference>
<feature type="binding site" evidence="9">
    <location>
        <position position="340"/>
    </location>
    <ligand>
        <name>ATP</name>
        <dbReference type="ChEBI" id="CHEBI:30616"/>
    </ligand>
</feature>
<feature type="binding site" evidence="9">
    <location>
        <begin position="217"/>
        <end position="219"/>
    </location>
    <ligand>
        <name>ATP</name>
        <dbReference type="ChEBI" id="CHEBI:30616"/>
    </ligand>
</feature>
<evidence type="ECO:0000256" key="5">
    <source>
        <dbReference type="ARBA" id="ARBA00022741"/>
    </source>
</evidence>
<keyword evidence="3 9" id="KW-0963">Cytoplasm</keyword>
<dbReference type="GO" id="GO:0003723">
    <property type="term" value="F:RNA binding"/>
    <property type="evidence" value="ECO:0007669"/>
    <property type="project" value="TreeGrafter"/>
</dbReference>
<dbReference type="NCBIfam" id="NF003483">
    <property type="entry name" value="PRK05159.1"/>
    <property type="match status" value="1"/>
</dbReference>
<dbReference type="GO" id="GO:0006422">
    <property type="term" value="P:aspartyl-tRNA aminoacylation"/>
    <property type="evidence" value="ECO:0007669"/>
    <property type="project" value="UniProtKB-UniRule"/>
</dbReference>
<feature type="binding site" evidence="9">
    <location>
        <begin position="388"/>
        <end position="391"/>
    </location>
    <ligand>
        <name>ATP</name>
        <dbReference type="ChEBI" id="CHEBI:30616"/>
    </ligand>
</feature>
<name>A0A1I2BWM6_9ACTN</name>
<feature type="binding site" evidence="9">
    <location>
        <begin position="209"/>
        <end position="211"/>
    </location>
    <ligand>
        <name>ATP</name>
        <dbReference type="ChEBI" id="CHEBI:30616"/>
    </ligand>
</feature>
<reference evidence="11 12" key="1">
    <citation type="submission" date="2016-10" db="EMBL/GenBank/DDBJ databases">
        <authorList>
            <person name="de Groot N.N."/>
        </authorList>
    </citation>
    <scope>NUCLEOTIDE SEQUENCE [LARGE SCALE GENOMIC DNA]</scope>
    <source>
        <strain evidence="11 12">DSM 43019</strain>
    </source>
</reference>
<dbReference type="GO" id="GO:0004815">
    <property type="term" value="F:aspartate-tRNA ligase activity"/>
    <property type="evidence" value="ECO:0007669"/>
    <property type="project" value="UniProtKB-UniRule"/>
</dbReference>
<dbReference type="InterPro" id="IPR012340">
    <property type="entry name" value="NA-bd_OB-fold"/>
</dbReference>
<organism evidence="11 12">
    <name type="scientific">Actinoplanes philippinensis</name>
    <dbReference type="NCBI Taxonomy" id="35752"/>
    <lineage>
        <taxon>Bacteria</taxon>
        <taxon>Bacillati</taxon>
        <taxon>Actinomycetota</taxon>
        <taxon>Actinomycetes</taxon>
        <taxon>Micromonosporales</taxon>
        <taxon>Micromonosporaceae</taxon>
        <taxon>Actinoplanes</taxon>
    </lineage>
</organism>
<evidence type="ECO:0000256" key="7">
    <source>
        <dbReference type="ARBA" id="ARBA00022917"/>
    </source>
</evidence>
<keyword evidence="8 9" id="KW-0030">Aminoacyl-tRNA synthetase</keyword>
<dbReference type="Pfam" id="PF01336">
    <property type="entry name" value="tRNA_anti-codon"/>
    <property type="match status" value="1"/>
</dbReference>
<evidence type="ECO:0000313" key="11">
    <source>
        <dbReference type="EMBL" id="SFE59740.1"/>
    </source>
</evidence>
<keyword evidence="4 9" id="KW-0436">Ligase</keyword>
<evidence type="ECO:0000256" key="3">
    <source>
        <dbReference type="ARBA" id="ARBA00022490"/>
    </source>
</evidence>
<evidence type="ECO:0000256" key="2">
    <source>
        <dbReference type="ARBA" id="ARBA00005312"/>
    </source>
</evidence>
<feature type="region of interest" description="Aspartate" evidence="9">
    <location>
        <begin position="188"/>
        <end position="191"/>
    </location>
</feature>
<dbReference type="GO" id="GO:0017101">
    <property type="term" value="C:aminoacyl-tRNA synthetase multienzyme complex"/>
    <property type="evidence" value="ECO:0007669"/>
    <property type="project" value="TreeGrafter"/>
</dbReference>
<keyword evidence="7 9" id="KW-0648">Protein biosynthesis</keyword>
<evidence type="ECO:0000256" key="9">
    <source>
        <dbReference type="HAMAP-Rule" id="MF_02075"/>
    </source>
</evidence>
<keyword evidence="12" id="KW-1185">Reference proteome</keyword>
<feature type="binding site" evidence="9">
    <location>
        <position position="209"/>
    </location>
    <ligand>
        <name>L-aspartate</name>
        <dbReference type="ChEBI" id="CHEBI:29991"/>
    </ligand>
</feature>
<keyword evidence="6 9" id="KW-0067">ATP-binding</keyword>
<evidence type="ECO:0000256" key="6">
    <source>
        <dbReference type="ARBA" id="ARBA00022840"/>
    </source>
</evidence>